<dbReference type="GO" id="GO:0042597">
    <property type="term" value="C:periplasmic space"/>
    <property type="evidence" value="ECO:0007669"/>
    <property type="project" value="UniProtKB-SubCell"/>
</dbReference>
<evidence type="ECO:0000256" key="9">
    <source>
        <dbReference type="ARBA" id="ARBA00022989"/>
    </source>
</evidence>
<dbReference type="GO" id="GO:0005886">
    <property type="term" value="C:plasma membrane"/>
    <property type="evidence" value="ECO:0007669"/>
    <property type="project" value="UniProtKB-SubCell"/>
</dbReference>
<evidence type="ECO:0000256" key="1">
    <source>
        <dbReference type="ARBA" id="ARBA00004203"/>
    </source>
</evidence>
<evidence type="ECO:0000256" key="10">
    <source>
        <dbReference type="ARBA" id="ARBA00023136"/>
    </source>
</evidence>
<accession>A0A7C9I135</accession>
<dbReference type="Pfam" id="PF07963">
    <property type="entry name" value="N_methyl"/>
    <property type="match status" value="1"/>
</dbReference>
<keyword evidence="11" id="KW-0998">Cell outer membrane</keyword>
<evidence type="ECO:0000256" key="4">
    <source>
        <dbReference type="ARBA" id="ARBA00022475"/>
    </source>
</evidence>
<reference evidence="14 15" key="1">
    <citation type="submission" date="2019-12" db="EMBL/GenBank/DDBJ databases">
        <title>Deinococcus sp. HMF7620 Genome sequencing and assembly.</title>
        <authorList>
            <person name="Kang H."/>
            <person name="Kim H."/>
            <person name="Joh K."/>
        </authorList>
    </citation>
    <scope>NUCLEOTIDE SEQUENCE [LARGE SCALE GENOMIC DNA]</scope>
    <source>
        <strain evidence="14 15">HMF7620</strain>
    </source>
</reference>
<evidence type="ECO:0000313" key="14">
    <source>
        <dbReference type="EMBL" id="MVN85391.1"/>
    </source>
</evidence>
<dbReference type="GO" id="GO:0009279">
    <property type="term" value="C:cell outer membrane"/>
    <property type="evidence" value="ECO:0007669"/>
    <property type="project" value="UniProtKB-SubCell"/>
</dbReference>
<keyword evidence="8" id="KW-0574">Periplasm</keyword>
<keyword evidence="5" id="KW-0488">Methylation</keyword>
<comment type="caution">
    <text evidence="14">The sequence shown here is derived from an EMBL/GenBank/DDBJ whole genome shotgun (WGS) entry which is preliminary data.</text>
</comment>
<feature type="transmembrane region" description="Helical" evidence="12">
    <location>
        <begin position="13"/>
        <end position="32"/>
    </location>
</feature>
<dbReference type="SUPFAM" id="SSF54523">
    <property type="entry name" value="Pili subunits"/>
    <property type="match status" value="1"/>
</dbReference>
<dbReference type="Pfam" id="PF12019">
    <property type="entry name" value="GspH"/>
    <property type="match status" value="1"/>
</dbReference>
<evidence type="ECO:0000256" key="6">
    <source>
        <dbReference type="ARBA" id="ARBA00022519"/>
    </source>
</evidence>
<organism evidence="14 15">
    <name type="scientific">Deinococcus arboris</name>
    <dbReference type="NCBI Taxonomy" id="2682977"/>
    <lineage>
        <taxon>Bacteria</taxon>
        <taxon>Thermotogati</taxon>
        <taxon>Deinococcota</taxon>
        <taxon>Deinococci</taxon>
        <taxon>Deinococcales</taxon>
        <taxon>Deinococcaceae</taxon>
        <taxon>Deinococcus</taxon>
    </lineage>
</organism>
<keyword evidence="10 12" id="KW-0472">Membrane</keyword>
<keyword evidence="7 12" id="KW-0812">Transmembrane</keyword>
<keyword evidence="9 12" id="KW-1133">Transmembrane helix</keyword>
<dbReference type="InterPro" id="IPR045584">
    <property type="entry name" value="Pilin-like"/>
</dbReference>
<evidence type="ECO:0000256" key="12">
    <source>
        <dbReference type="SAM" id="Phobius"/>
    </source>
</evidence>
<proteinExistence type="predicted"/>
<dbReference type="InterPro" id="IPR022346">
    <property type="entry name" value="T2SS_GspH"/>
</dbReference>
<evidence type="ECO:0000256" key="2">
    <source>
        <dbReference type="ARBA" id="ARBA00004377"/>
    </source>
</evidence>
<evidence type="ECO:0000256" key="8">
    <source>
        <dbReference type="ARBA" id="ARBA00022764"/>
    </source>
</evidence>
<dbReference type="InterPro" id="IPR012902">
    <property type="entry name" value="N_methyl_site"/>
</dbReference>
<protein>
    <submittedName>
        <fullName evidence="14">Type II secretion system protein GspH</fullName>
    </submittedName>
</protein>
<evidence type="ECO:0000256" key="3">
    <source>
        <dbReference type="ARBA" id="ARBA00004418"/>
    </source>
</evidence>
<keyword evidence="6" id="KW-0997">Cell inner membrane</keyword>
<evidence type="ECO:0000256" key="7">
    <source>
        <dbReference type="ARBA" id="ARBA00022692"/>
    </source>
</evidence>
<dbReference type="AlphaFoldDB" id="A0A7C9I135"/>
<dbReference type="PROSITE" id="PS00409">
    <property type="entry name" value="PROKAR_NTER_METHYL"/>
    <property type="match status" value="1"/>
</dbReference>
<dbReference type="RefSeq" id="WP_369409064.1">
    <property type="nucleotide sequence ID" value="NZ_WQLB01000001.1"/>
</dbReference>
<sequence length="147" mass="15281">MSAQTQGFTLLELLVVMAILGILAGVLGLNLLSSYRASQLREAASQLSGDLRQARSDTLKTGQSVGINITLNSTAYTVTRGAGAQTRTLPSGVVVAEKVGETEVTYQAPTGTIGGNGVVWTLRHPGGRQIKVKVVGITGKVMIDATN</sequence>
<comment type="subcellular location">
    <subcellularLocation>
        <location evidence="2">Cell inner membrane</location>
        <topology evidence="2">Single-pass membrane protein</topology>
    </subcellularLocation>
    <subcellularLocation>
        <location evidence="1">Cell outer membrane</location>
        <topology evidence="1">Single-pass membrane protein</topology>
    </subcellularLocation>
    <subcellularLocation>
        <location evidence="3">Periplasm</location>
    </subcellularLocation>
</comment>
<dbReference type="Gene3D" id="3.30.700.10">
    <property type="entry name" value="Glycoprotein, Type 4 Pilin"/>
    <property type="match status" value="1"/>
</dbReference>
<name>A0A7C9I135_9DEIO</name>
<dbReference type="GO" id="GO:0015628">
    <property type="term" value="P:protein secretion by the type II secretion system"/>
    <property type="evidence" value="ECO:0007669"/>
    <property type="project" value="InterPro"/>
</dbReference>
<evidence type="ECO:0000259" key="13">
    <source>
        <dbReference type="Pfam" id="PF12019"/>
    </source>
</evidence>
<evidence type="ECO:0000256" key="11">
    <source>
        <dbReference type="ARBA" id="ARBA00023237"/>
    </source>
</evidence>
<dbReference type="GO" id="GO:0015627">
    <property type="term" value="C:type II protein secretion system complex"/>
    <property type="evidence" value="ECO:0007669"/>
    <property type="project" value="InterPro"/>
</dbReference>
<keyword evidence="4" id="KW-1003">Cell membrane</keyword>
<evidence type="ECO:0000313" key="15">
    <source>
        <dbReference type="Proteomes" id="UP000483286"/>
    </source>
</evidence>
<dbReference type="NCBIfam" id="TIGR02532">
    <property type="entry name" value="IV_pilin_GFxxxE"/>
    <property type="match status" value="1"/>
</dbReference>
<dbReference type="EMBL" id="WQLB01000001">
    <property type="protein sequence ID" value="MVN85391.1"/>
    <property type="molecule type" value="Genomic_DNA"/>
</dbReference>
<feature type="domain" description="General secretion pathway GspH" evidence="13">
    <location>
        <begin position="43"/>
        <end position="134"/>
    </location>
</feature>
<gene>
    <name evidence="14" type="primary">gspH</name>
    <name evidence="14" type="ORF">GO986_01240</name>
</gene>
<dbReference type="Proteomes" id="UP000483286">
    <property type="component" value="Unassembled WGS sequence"/>
</dbReference>
<evidence type="ECO:0000256" key="5">
    <source>
        <dbReference type="ARBA" id="ARBA00022481"/>
    </source>
</evidence>
<keyword evidence="15" id="KW-1185">Reference proteome</keyword>